<protein>
    <recommendedName>
        <fullName evidence="5">Protein kinase domain-containing protein</fullName>
    </recommendedName>
</protein>
<dbReference type="Pfam" id="PF07714">
    <property type="entry name" value="PK_Tyr_Ser-Thr"/>
    <property type="match status" value="2"/>
</dbReference>
<proteinExistence type="predicted"/>
<dbReference type="PANTHER" id="PTHR24418">
    <property type="entry name" value="TYROSINE-PROTEIN KINASE"/>
    <property type="match status" value="1"/>
</dbReference>
<feature type="region of interest" description="Disordered" evidence="3">
    <location>
        <begin position="140"/>
        <end position="165"/>
    </location>
</feature>
<dbReference type="InterPro" id="IPR001245">
    <property type="entry name" value="Ser-Thr/Tyr_kinase_cat_dom"/>
</dbReference>
<feature type="compositionally biased region" description="Polar residues" evidence="3">
    <location>
        <begin position="90"/>
        <end position="111"/>
    </location>
</feature>
<keyword evidence="1" id="KW-0547">Nucleotide-binding</keyword>
<dbReference type="PROSITE" id="PS00109">
    <property type="entry name" value="PROTEIN_KINASE_TYR"/>
    <property type="match status" value="1"/>
</dbReference>
<feature type="signal peptide" evidence="4">
    <location>
        <begin position="1"/>
        <end position="22"/>
    </location>
</feature>
<dbReference type="PROSITE" id="PS50011">
    <property type="entry name" value="PROTEIN_KINASE_DOM"/>
    <property type="match status" value="1"/>
</dbReference>
<dbReference type="OrthoDB" id="4062651at2759"/>
<feature type="compositionally biased region" description="Polar residues" evidence="3">
    <location>
        <begin position="859"/>
        <end position="877"/>
    </location>
</feature>
<feature type="region of interest" description="Disordered" evidence="3">
    <location>
        <begin position="1505"/>
        <end position="1528"/>
    </location>
</feature>
<feature type="compositionally biased region" description="Low complexity" evidence="3">
    <location>
        <begin position="1335"/>
        <end position="1344"/>
    </location>
</feature>
<evidence type="ECO:0000313" key="7">
    <source>
        <dbReference type="Proteomes" id="UP000612055"/>
    </source>
</evidence>
<name>A0A835XPX7_9CHLO</name>
<feature type="compositionally biased region" description="Low complexity" evidence="3">
    <location>
        <begin position="1063"/>
        <end position="1073"/>
    </location>
</feature>
<feature type="compositionally biased region" description="Low complexity" evidence="3">
    <location>
        <begin position="1621"/>
        <end position="1633"/>
    </location>
</feature>
<dbReference type="InterPro" id="IPR000719">
    <property type="entry name" value="Prot_kinase_dom"/>
</dbReference>
<keyword evidence="4" id="KW-0732">Signal</keyword>
<feature type="region of interest" description="Disordered" evidence="3">
    <location>
        <begin position="836"/>
        <end position="926"/>
    </location>
</feature>
<sequence length="2175" mass="215422">MTRARAPALAWALCCFGGPADQQGLAAGQGPSSYADARRARTAAAGSGAGSEAAVALPEPAAGASAPAQTSRASSSATTSAALVDRSQPEGASSEWSQAHGQSTAATTPSSHAPPRGLSQPASASIRQQLLAEPSGELSLQLRQQASAEPSSSVRARSGSTRVEGEDLDPRIRIPFAEISLFKVIGKGTFKTVYRGSWNNTHVAVVSMRRGGLVAEARLLQRLSTHPNLVQLYRWSTDDAGNEYLVMELLQLGSLDAVLRSIGRSLLTQTKMTIVGQVVSACLELSHEGLVHGDLAARNVLVKSLDPPHVKLADFGLARRATPLDAPTPALGTSAASASSVLGAAVGASNAPSASGGMSSHGGYHGSDVVPARWAAPEVLAGGPLSEAADVWSFGVTCWEIFANGAEPYSNMDNRQVLMAVRSGARLERPRGCPLELWELILRCWSADFRDRPRFADIATTLRTWRQAYACSKAGPSRAGLAMGGPSTGLGAGAGAARAGLPVVSGSGALPGGPEGYGGAGGQAHPSGGANSSAALTQGQTSLSLAALAPGLAFGNLRSGAGDSGALQADAEAAAVIAQFVDDSPRSSAMPAHTSANRTSAVFGTRRSPGVAPRAGLLNPLMTGGPPDARASLLMGSGTVGSTGAPGDRPGAGIFSSMGPTVVSTHMSFDIAETPILPAYTSGSSIAMTSGATSREQAYTLQASTFGGPPHTLSPGGAAHAGGSNGTSGTGGSGGTRGSIGTPVPGNAIGTGIVSGAAGSAVATGGGSSATSRTASAGQLGLVPMGPADSLSALVVPGSYSSGVRAKHVLAGHRRGSGASGAAGYTVVGPGFHPPVEGSGGAAGNSLAPAGGAGAGSIPSWSRSSAHPTTTSSGNNDRSNHGRADTRSSVGRSSAGGGGSTAGSGVGSNPGSGGPDPRLRMRRTTSSVEAVAAHFAATAGVQQRTSGTAAAPPGRAAGPSVASAPHASGLGFTLQPAAADNPSSEFAPSTIFGASIFNESVGPAHSNDPASHGAASNATSQVIHSGGNSSRHRATGTGTGTHSGGILSGATSGGRSVEPVGLARSSAAGSTGMRSGGAGSASHRSTGGRGSAGVRSSGTSGGVGAEERQLSSLLEAPSAPPRVPPTAAAWMQSTNPSDVGAEPPAGPSATAGSGAAHMSTTGSDRQATPVGMRSSATPSGPMGLALSRSASAAAAGSSSPYVRIGELAGQPPVDVPRRMLWPSTSAGQARTAASAMALRQGHGDASTTPSVSPQRPLLRHQAHLAQAASLDRSPFVSPAGPGLGPMGLGAAMPPIRESSTSDLSLSGMVNRCAAGGINIASASTQRSGSNDNKNGSAGPQGPPAAALQFFRDASAPFGSDMAGTSTAATALLSSEADLEAIASQARLPVGAVRQVLNMSSLDERGYRGAASAGIASAGAASASTMLSGSGDKHGGSAGRPGDGPPAAALRYFRAVSGAFGSEIRGGSTAATASVDADRDIQTMVSQAGSVSQRVARISSARSITSAAASTLPSGSNDKEGSSGRRGPPAAALRFFRAASAATFMSDTPPVATTGAFLSDTAALGGLAEEQVMLTEGDEGLEQDGAQEAAETRMDATAELPALAVPLELSGVLAVAVKTALPSSTGSGPSRSASNASAPVVSGGTASTQVTGGAALEGTEAAQARPASDHDSATMLLEPTLPLPPPMVLPEPAQPLPAVQPQPVPAAAAAFTYEPVVPASLLEAQAQAPAPAQARLSPALLAQQQQRLSSRVLRVRRGSNGSRASGSARCGLSQSSVTNSVASVVSGRTNTGAGPNQRLLGTAPAHYLAAFVHQPEPRTEVPSRLLGTAPALYGHQYSGPSPGPSPSNHSHQSPADAPGAAHARSGPTGDSLHHFSSTLEAADLVQLRLPPGATPAMSSNARSSGLDLFDELRMSSSSAGIGAAADVHGLLMNSGANGLGGASGPAGHPMSHGQGMSRRDIQLASPDQLALFSAALLGQPGTDSHHHESGSTHSIVPQQPPAHQVRALLVSRGTQEYERYASAGMSFGGSSEAPPGRSSALQRGGSGGPQFHAMQGSSGLDFSRHPMGHVLVDHAWGQAGSGGAGSGPAGAIGHGLRNMPPSSRHVAGPLIDVTVVHGAGVLTGSGRSGSTPEAATGGEASSLFESAVDEVVVERQAIFHYLSTVQLQQLQEDRDW</sequence>
<evidence type="ECO:0000256" key="4">
    <source>
        <dbReference type="SAM" id="SignalP"/>
    </source>
</evidence>
<feature type="compositionally biased region" description="Gly residues" evidence="3">
    <location>
        <begin position="894"/>
        <end position="914"/>
    </location>
</feature>
<feature type="region of interest" description="Disordered" evidence="3">
    <location>
        <begin position="938"/>
        <end position="965"/>
    </location>
</feature>
<feature type="compositionally biased region" description="Gly residues" evidence="3">
    <location>
        <begin position="719"/>
        <end position="738"/>
    </location>
</feature>
<feature type="region of interest" description="Disordered" evidence="3">
    <location>
        <begin position="1755"/>
        <end position="1776"/>
    </location>
</feature>
<feature type="region of interest" description="Disordered" evidence="3">
    <location>
        <begin position="1620"/>
        <end position="1650"/>
    </location>
</feature>
<dbReference type="Gene3D" id="1.10.510.10">
    <property type="entry name" value="Transferase(Phosphotransferase) domain 1"/>
    <property type="match status" value="1"/>
</dbReference>
<feature type="compositionally biased region" description="Gly residues" evidence="3">
    <location>
        <begin position="512"/>
        <end position="522"/>
    </location>
</feature>
<dbReference type="InterPro" id="IPR050198">
    <property type="entry name" value="Non-receptor_tyrosine_kinases"/>
</dbReference>
<evidence type="ECO:0000313" key="6">
    <source>
        <dbReference type="EMBL" id="KAG2484865.1"/>
    </source>
</evidence>
<dbReference type="PRINTS" id="PR00109">
    <property type="entry name" value="TYRKINASE"/>
</dbReference>
<feature type="compositionally biased region" description="Low complexity" evidence="3">
    <location>
        <begin position="1140"/>
        <end position="1156"/>
    </location>
</feature>
<accession>A0A835XPX7</accession>
<evidence type="ECO:0000256" key="2">
    <source>
        <dbReference type="ARBA" id="ARBA00022840"/>
    </source>
</evidence>
<gene>
    <name evidence="6" type="ORF">HYH03_016351</name>
</gene>
<feature type="compositionally biased region" description="Polar residues" evidence="3">
    <location>
        <begin position="141"/>
        <end position="161"/>
    </location>
</feature>
<feature type="compositionally biased region" description="Gly residues" evidence="3">
    <location>
        <begin position="1037"/>
        <end position="1047"/>
    </location>
</feature>
<feature type="compositionally biased region" description="Polar residues" evidence="3">
    <location>
        <begin position="1322"/>
        <end position="1334"/>
    </location>
</feature>
<feature type="region of interest" description="Disordered" evidence="3">
    <location>
        <begin position="56"/>
        <end position="126"/>
    </location>
</feature>
<feature type="region of interest" description="Disordered" evidence="3">
    <location>
        <begin position="585"/>
        <end position="608"/>
    </location>
</feature>
<feature type="compositionally biased region" description="Low complexity" evidence="3">
    <location>
        <begin position="56"/>
        <end position="82"/>
    </location>
</feature>
<evidence type="ECO:0000259" key="5">
    <source>
        <dbReference type="PROSITE" id="PS50011"/>
    </source>
</evidence>
<keyword evidence="7" id="KW-1185">Reference proteome</keyword>
<dbReference type="InterPro" id="IPR011009">
    <property type="entry name" value="Kinase-like_dom_sf"/>
</dbReference>
<dbReference type="GO" id="GO:0005524">
    <property type="term" value="F:ATP binding"/>
    <property type="evidence" value="ECO:0007669"/>
    <property type="project" value="UniProtKB-KW"/>
</dbReference>
<keyword evidence="2" id="KW-0067">ATP-binding</keyword>
<feature type="region of interest" description="Disordered" evidence="3">
    <location>
        <begin position="2024"/>
        <end position="2050"/>
    </location>
</feature>
<evidence type="ECO:0000256" key="1">
    <source>
        <dbReference type="ARBA" id="ARBA00022741"/>
    </source>
</evidence>
<dbReference type="SUPFAM" id="SSF56112">
    <property type="entry name" value="Protein kinase-like (PK-like)"/>
    <property type="match status" value="1"/>
</dbReference>
<dbReference type="InterPro" id="IPR008266">
    <property type="entry name" value="Tyr_kinase_AS"/>
</dbReference>
<feature type="region of interest" description="Disordered" evidence="3">
    <location>
        <begin position="1003"/>
        <end position="1184"/>
    </location>
</feature>
<feature type="region of interest" description="Disordered" evidence="3">
    <location>
        <begin position="1977"/>
        <end position="1999"/>
    </location>
</feature>
<feature type="region of interest" description="Disordered" evidence="3">
    <location>
        <begin position="1423"/>
        <end position="1444"/>
    </location>
</feature>
<feature type="chain" id="PRO_5032732198" description="Protein kinase domain-containing protein" evidence="4">
    <location>
        <begin position="23"/>
        <end position="2175"/>
    </location>
</feature>
<feature type="region of interest" description="Disordered" evidence="3">
    <location>
        <begin position="1322"/>
        <end position="1344"/>
    </location>
</feature>
<feature type="compositionally biased region" description="Polar residues" evidence="3">
    <location>
        <begin position="1014"/>
        <end position="1028"/>
    </location>
</feature>
<feature type="region of interest" description="Disordered" evidence="3">
    <location>
        <begin position="704"/>
        <end position="747"/>
    </location>
</feature>
<feature type="compositionally biased region" description="Low complexity" evidence="3">
    <location>
        <begin position="1832"/>
        <end position="1853"/>
    </location>
</feature>
<comment type="caution">
    <text evidence="6">The sequence shown here is derived from an EMBL/GenBank/DDBJ whole genome shotgun (WGS) entry which is preliminary data.</text>
</comment>
<dbReference type="EMBL" id="JAEHOE010000140">
    <property type="protein sequence ID" value="KAG2484865.1"/>
    <property type="molecule type" value="Genomic_DNA"/>
</dbReference>
<organism evidence="6 7">
    <name type="scientific">Edaphochlamys debaryana</name>
    <dbReference type="NCBI Taxonomy" id="47281"/>
    <lineage>
        <taxon>Eukaryota</taxon>
        <taxon>Viridiplantae</taxon>
        <taxon>Chlorophyta</taxon>
        <taxon>core chlorophytes</taxon>
        <taxon>Chlorophyceae</taxon>
        <taxon>CS clade</taxon>
        <taxon>Chlamydomonadales</taxon>
        <taxon>Chlamydomonadales incertae sedis</taxon>
        <taxon>Edaphochlamys</taxon>
    </lineage>
</organism>
<feature type="compositionally biased region" description="Low complexity" evidence="3">
    <location>
        <begin position="946"/>
        <end position="965"/>
    </location>
</feature>
<feature type="region of interest" description="Disordered" evidence="3">
    <location>
        <begin position="1830"/>
        <end position="1873"/>
    </location>
</feature>
<evidence type="ECO:0000256" key="3">
    <source>
        <dbReference type="SAM" id="MobiDB-lite"/>
    </source>
</evidence>
<dbReference type="Proteomes" id="UP000612055">
    <property type="component" value="Unassembled WGS sequence"/>
</dbReference>
<feature type="region of interest" description="Disordered" evidence="3">
    <location>
        <begin position="512"/>
        <end position="535"/>
    </location>
</feature>
<dbReference type="GO" id="GO:0004672">
    <property type="term" value="F:protein kinase activity"/>
    <property type="evidence" value="ECO:0007669"/>
    <property type="project" value="InterPro"/>
</dbReference>
<reference evidence="6" key="1">
    <citation type="journal article" date="2020" name="bioRxiv">
        <title>Comparative genomics of Chlamydomonas.</title>
        <authorList>
            <person name="Craig R.J."/>
            <person name="Hasan A.R."/>
            <person name="Ness R.W."/>
            <person name="Keightley P.D."/>
        </authorList>
    </citation>
    <scope>NUCLEOTIDE SEQUENCE</scope>
    <source>
        <strain evidence="6">CCAP 11/70</strain>
    </source>
</reference>
<feature type="domain" description="Protein kinase" evidence="5">
    <location>
        <begin position="179"/>
        <end position="466"/>
    </location>
</feature>